<evidence type="ECO:0000313" key="2">
    <source>
        <dbReference type="Proteomes" id="UP001170954"/>
    </source>
</evidence>
<evidence type="ECO:0000313" key="1">
    <source>
        <dbReference type="EMBL" id="MDM1048309.1"/>
    </source>
</evidence>
<gene>
    <name evidence="1" type="ORF">HX018_08675</name>
</gene>
<dbReference type="InterPro" id="IPR024530">
    <property type="entry name" value="QSregVF_b"/>
</dbReference>
<sequence length="78" mass="9076">MAKQETDLFRPEMLIELANTKMPFGKYQGYLLCNLPEPYLVWFKKKGFPPGKLGIQLASLYEIKVNGLEYLLRPLIKK</sequence>
<reference evidence="1" key="1">
    <citation type="submission" date="2020-06" db="EMBL/GenBank/DDBJ databases">
        <authorList>
            <person name="Dong N."/>
        </authorList>
    </citation>
    <scope>NUCLEOTIDE SEQUENCE</scope>
    <source>
        <strain evidence="1">R1692</strain>
    </source>
</reference>
<protein>
    <submittedName>
        <fullName evidence="1">DUF3820 family protein</fullName>
    </submittedName>
</protein>
<name>A0ABT7NM25_9SPHI</name>
<dbReference type="EMBL" id="JACAGK010000020">
    <property type="protein sequence ID" value="MDM1048309.1"/>
    <property type="molecule type" value="Genomic_DNA"/>
</dbReference>
<accession>A0ABT7NM25</accession>
<keyword evidence="2" id="KW-1185">Reference proteome</keyword>
<proteinExistence type="predicted"/>
<dbReference type="Pfam" id="PF12843">
    <property type="entry name" value="QSregVF_b"/>
    <property type="match status" value="1"/>
</dbReference>
<dbReference type="RefSeq" id="WP_187773904.1">
    <property type="nucleotide sequence ID" value="NZ_CP030848.1"/>
</dbReference>
<organism evidence="1 2">
    <name type="scientific">Sphingobacterium hotanense</name>
    <dbReference type="NCBI Taxonomy" id="649196"/>
    <lineage>
        <taxon>Bacteria</taxon>
        <taxon>Pseudomonadati</taxon>
        <taxon>Bacteroidota</taxon>
        <taxon>Sphingobacteriia</taxon>
        <taxon>Sphingobacteriales</taxon>
        <taxon>Sphingobacteriaceae</taxon>
        <taxon>Sphingobacterium</taxon>
    </lineage>
</organism>
<comment type="caution">
    <text evidence="1">The sequence shown here is derived from an EMBL/GenBank/DDBJ whole genome shotgun (WGS) entry which is preliminary data.</text>
</comment>
<dbReference type="Proteomes" id="UP001170954">
    <property type="component" value="Unassembled WGS sequence"/>
</dbReference>
<reference evidence="1" key="2">
    <citation type="journal article" date="2022" name="Sci. Total Environ.">
        <title>Prevalence, transmission, and molecular epidemiology of tet(X)-positive bacteria among humans, animals, and environmental niches in China: An epidemiological, and genomic-based study.</title>
        <authorList>
            <person name="Dong N."/>
            <person name="Zeng Y."/>
            <person name="Cai C."/>
            <person name="Sun C."/>
            <person name="Lu J."/>
            <person name="Liu C."/>
            <person name="Zhou H."/>
            <person name="Sun Q."/>
            <person name="Shu L."/>
            <person name="Wang H."/>
            <person name="Wang Y."/>
            <person name="Wang S."/>
            <person name="Wu C."/>
            <person name="Chan E.W."/>
            <person name="Chen G."/>
            <person name="Shen Z."/>
            <person name="Chen S."/>
            <person name="Zhang R."/>
        </authorList>
    </citation>
    <scope>NUCLEOTIDE SEQUENCE</scope>
    <source>
        <strain evidence="1">R1692</strain>
    </source>
</reference>